<keyword evidence="3" id="KW-1185">Reference proteome</keyword>
<accession>A0ABR0NYF7</accession>
<feature type="compositionally biased region" description="Acidic residues" evidence="1">
    <location>
        <begin position="178"/>
        <end position="190"/>
    </location>
</feature>
<feature type="region of interest" description="Disordered" evidence="1">
    <location>
        <begin position="172"/>
        <end position="207"/>
    </location>
</feature>
<protein>
    <submittedName>
        <fullName evidence="2">Uncharacterized protein</fullName>
    </submittedName>
</protein>
<gene>
    <name evidence="2" type="ORF">PVK06_026605</name>
</gene>
<evidence type="ECO:0000313" key="3">
    <source>
        <dbReference type="Proteomes" id="UP001358586"/>
    </source>
</evidence>
<proteinExistence type="predicted"/>
<evidence type="ECO:0000313" key="2">
    <source>
        <dbReference type="EMBL" id="KAK5811278.1"/>
    </source>
</evidence>
<reference evidence="2 3" key="1">
    <citation type="submission" date="2023-03" db="EMBL/GenBank/DDBJ databases">
        <title>WGS of Gossypium arboreum.</title>
        <authorList>
            <person name="Yu D."/>
        </authorList>
    </citation>
    <scope>NUCLEOTIDE SEQUENCE [LARGE SCALE GENOMIC DNA]</scope>
    <source>
        <tissue evidence="2">Leaf</tissue>
    </source>
</reference>
<feature type="compositionally biased region" description="Basic and acidic residues" evidence="1">
    <location>
        <begin position="191"/>
        <end position="207"/>
    </location>
</feature>
<dbReference type="Proteomes" id="UP001358586">
    <property type="component" value="Chromosome 8"/>
</dbReference>
<name>A0ABR0NYF7_GOSAR</name>
<comment type="caution">
    <text evidence="2">The sequence shown here is derived from an EMBL/GenBank/DDBJ whole genome shotgun (WGS) entry which is preliminary data.</text>
</comment>
<organism evidence="2 3">
    <name type="scientific">Gossypium arboreum</name>
    <name type="common">Tree cotton</name>
    <name type="synonym">Gossypium nanking</name>
    <dbReference type="NCBI Taxonomy" id="29729"/>
    <lineage>
        <taxon>Eukaryota</taxon>
        <taxon>Viridiplantae</taxon>
        <taxon>Streptophyta</taxon>
        <taxon>Embryophyta</taxon>
        <taxon>Tracheophyta</taxon>
        <taxon>Spermatophyta</taxon>
        <taxon>Magnoliopsida</taxon>
        <taxon>eudicotyledons</taxon>
        <taxon>Gunneridae</taxon>
        <taxon>Pentapetalae</taxon>
        <taxon>rosids</taxon>
        <taxon>malvids</taxon>
        <taxon>Malvales</taxon>
        <taxon>Malvaceae</taxon>
        <taxon>Malvoideae</taxon>
        <taxon>Gossypium</taxon>
    </lineage>
</organism>
<evidence type="ECO:0000256" key="1">
    <source>
        <dbReference type="SAM" id="MobiDB-lite"/>
    </source>
</evidence>
<sequence>MVPHKAWCTQEAVPDFDATQFHTPEVEKYYLQMNERTFIQEWWFNPSLTGCDNIGELVDFHHRRNFCSTLNEPAVDVIVYEFYASLKDREIHKIPSEIHMHVMVRGKKVLATPREIYFYYDAPYYASDLLDYVDLNMYRGIDMDAILRYLTQGARVPMSPASCDADEECARKQHVWNEDDDDNENDDDKGNDEKDKPFRAFDHEVVF</sequence>
<dbReference type="EMBL" id="JARKNE010000008">
    <property type="protein sequence ID" value="KAK5811278.1"/>
    <property type="molecule type" value="Genomic_DNA"/>
</dbReference>